<comment type="similarity">
    <text evidence="1">Belongs to the ABC transporter superfamily.</text>
</comment>
<keyword evidence="2" id="KW-0813">Transport</keyword>
<dbReference type="InterPro" id="IPR017871">
    <property type="entry name" value="ABC_transporter-like_CS"/>
</dbReference>
<dbReference type="SUPFAM" id="SSF52540">
    <property type="entry name" value="P-loop containing nucleoside triphosphate hydrolases"/>
    <property type="match status" value="1"/>
</dbReference>
<proteinExistence type="inferred from homology"/>
<dbReference type="PANTHER" id="PTHR43820:SF4">
    <property type="entry name" value="HIGH-AFFINITY BRANCHED-CHAIN AMINO ACID TRANSPORT ATP-BINDING PROTEIN LIVF"/>
    <property type="match status" value="1"/>
</dbReference>
<evidence type="ECO:0000313" key="8">
    <source>
        <dbReference type="EMBL" id="NNU44419.1"/>
    </source>
</evidence>
<keyword evidence="4" id="KW-0547">Nucleotide-binding</keyword>
<dbReference type="Proteomes" id="UP000552954">
    <property type="component" value="Unassembled WGS sequence"/>
</dbReference>
<evidence type="ECO:0000256" key="2">
    <source>
        <dbReference type="ARBA" id="ARBA00022448"/>
    </source>
</evidence>
<dbReference type="Pfam" id="PF00005">
    <property type="entry name" value="ABC_tran"/>
    <property type="match status" value="1"/>
</dbReference>
<organism evidence="8 9">
    <name type="scientific">Ramlibacter montanisoli</name>
    <dbReference type="NCBI Taxonomy" id="2732512"/>
    <lineage>
        <taxon>Bacteria</taxon>
        <taxon>Pseudomonadati</taxon>
        <taxon>Pseudomonadota</taxon>
        <taxon>Betaproteobacteria</taxon>
        <taxon>Burkholderiales</taxon>
        <taxon>Comamonadaceae</taxon>
        <taxon>Ramlibacter</taxon>
    </lineage>
</organism>
<keyword evidence="9" id="KW-1185">Reference proteome</keyword>
<keyword evidence="3" id="KW-1003">Cell membrane</keyword>
<feature type="domain" description="ABC transporter" evidence="7">
    <location>
        <begin position="2"/>
        <end position="234"/>
    </location>
</feature>
<protein>
    <submittedName>
        <fullName evidence="8">ABC transporter ATP-binding protein</fullName>
    </submittedName>
</protein>
<dbReference type="EMBL" id="JABFCS010000001">
    <property type="protein sequence ID" value="NNU44419.1"/>
    <property type="molecule type" value="Genomic_DNA"/>
</dbReference>
<dbReference type="Gene3D" id="3.40.50.300">
    <property type="entry name" value="P-loop containing nucleotide triphosphate hydrolases"/>
    <property type="match status" value="1"/>
</dbReference>
<dbReference type="GO" id="GO:0005524">
    <property type="term" value="F:ATP binding"/>
    <property type="evidence" value="ECO:0007669"/>
    <property type="project" value="UniProtKB-KW"/>
</dbReference>
<keyword evidence="3" id="KW-0472">Membrane</keyword>
<reference evidence="8 9" key="1">
    <citation type="submission" date="2020-05" db="EMBL/GenBank/DDBJ databases">
        <authorList>
            <person name="Khan S.A."/>
            <person name="Jeon C.O."/>
            <person name="Chun B.H."/>
        </authorList>
    </citation>
    <scope>NUCLEOTIDE SEQUENCE [LARGE SCALE GENOMIC DNA]</scope>
    <source>
        <strain evidence="8 9">B156</strain>
    </source>
</reference>
<accession>A0A849KRH9</accession>
<dbReference type="RefSeq" id="WP_171561158.1">
    <property type="nucleotide sequence ID" value="NZ_JABFCS010000001.1"/>
</dbReference>
<comment type="caution">
    <text evidence="8">The sequence shown here is derived from an EMBL/GenBank/DDBJ whole genome shotgun (WGS) entry which is preliminary data.</text>
</comment>
<dbReference type="SMART" id="SM00382">
    <property type="entry name" value="AAA"/>
    <property type="match status" value="1"/>
</dbReference>
<dbReference type="GO" id="GO:0016887">
    <property type="term" value="F:ATP hydrolysis activity"/>
    <property type="evidence" value="ECO:0007669"/>
    <property type="project" value="InterPro"/>
</dbReference>
<dbReference type="GO" id="GO:0015807">
    <property type="term" value="P:L-amino acid transport"/>
    <property type="evidence" value="ECO:0007669"/>
    <property type="project" value="TreeGrafter"/>
</dbReference>
<dbReference type="GO" id="GO:0015658">
    <property type="term" value="F:branched-chain amino acid transmembrane transporter activity"/>
    <property type="evidence" value="ECO:0007669"/>
    <property type="project" value="TreeGrafter"/>
</dbReference>
<dbReference type="PROSITE" id="PS50893">
    <property type="entry name" value="ABC_TRANSPORTER_2"/>
    <property type="match status" value="1"/>
</dbReference>
<keyword evidence="6" id="KW-0029">Amino-acid transport</keyword>
<evidence type="ECO:0000256" key="6">
    <source>
        <dbReference type="ARBA" id="ARBA00022970"/>
    </source>
</evidence>
<evidence type="ECO:0000256" key="1">
    <source>
        <dbReference type="ARBA" id="ARBA00005417"/>
    </source>
</evidence>
<dbReference type="InterPro" id="IPR003439">
    <property type="entry name" value="ABC_transporter-like_ATP-bd"/>
</dbReference>
<evidence type="ECO:0000256" key="5">
    <source>
        <dbReference type="ARBA" id="ARBA00022840"/>
    </source>
</evidence>
<reference evidence="8 9" key="2">
    <citation type="submission" date="2020-06" db="EMBL/GenBank/DDBJ databases">
        <title>Ramlibacter rhizophilus sp. nov., isolated from rhizosphere soil of national flower Mugunghwa from South Korea.</title>
        <authorList>
            <person name="Zheng-Fei Y."/>
            <person name="Huan T."/>
        </authorList>
    </citation>
    <scope>NUCLEOTIDE SEQUENCE [LARGE SCALE GENOMIC DNA]</scope>
    <source>
        <strain evidence="8 9">B156</strain>
    </source>
</reference>
<dbReference type="AlphaFoldDB" id="A0A849KRH9"/>
<dbReference type="InterPro" id="IPR052156">
    <property type="entry name" value="BCAA_Transport_ATP-bd_LivF"/>
</dbReference>
<sequence length="237" mass="25459">MLEVVNLQAAYGAAPALWDISINVQRGELVCVVGPNGAGKSTLINVLAGLHRARAGRLSFDGQDITQLASHRFCATGIAIVPEGRRLFTGMSVRDNLEIGSYLPQAKQHRAASMEQVLALFPALEQKLQSPAGALSGGQQQMVAIGRALMSRPQLLLLDEPSLGLAPAVVLDMFKAIREINARGTSVLLVEQNVAMAMEIARRAYVMEEGRIVADGLARDLLGRPEIQKAYLGIETH</sequence>
<evidence type="ECO:0000259" key="7">
    <source>
        <dbReference type="PROSITE" id="PS50893"/>
    </source>
</evidence>
<dbReference type="CDD" id="cd03224">
    <property type="entry name" value="ABC_TM1139_LivF_branched"/>
    <property type="match status" value="1"/>
</dbReference>
<gene>
    <name evidence="8" type="ORF">HK415_16460</name>
</gene>
<keyword evidence="5 8" id="KW-0067">ATP-binding</keyword>
<dbReference type="PANTHER" id="PTHR43820">
    <property type="entry name" value="HIGH-AFFINITY BRANCHED-CHAIN AMINO ACID TRANSPORT ATP-BINDING PROTEIN LIVF"/>
    <property type="match status" value="1"/>
</dbReference>
<dbReference type="InterPro" id="IPR003593">
    <property type="entry name" value="AAA+_ATPase"/>
</dbReference>
<name>A0A849KRH9_9BURK</name>
<dbReference type="PROSITE" id="PS00211">
    <property type="entry name" value="ABC_TRANSPORTER_1"/>
    <property type="match status" value="1"/>
</dbReference>
<evidence type="ECO:0000256" key="4">
    <source>
        <dbReference type="ARBA" id="ARBA00022741"/>
    </source>
</evidence>
<evidence type="ECO:0000313" key="9">
    <source>
        <dbReference type="Proteomes" id="UP000552954"/>
    </source>
</evidence>
<dbReference type="InterPro" id="IPR027417">
    <property type="entry name" value="P-loop_NTPase"/>
</dbReference>
<evidence type="ECO:0000256" key="3">
    <source>
        <dbReference type="ARBA" id="ARBA00022475"/>
    </source>
</evidence>